<comment type="caution">
    <text evidence="2">The sequence shown here is derived from an EMBL/GenBank/DDBJ whole genome shotgun (WGS) entry which is preliminary data.</text>
</comment>
<dbReference type="AlphaFoldDB" id="A0A644XLZ1"/>
<organism evidence="2">
    <name type="scientific">bioreactor metagenome</name>
    <dbReference type="NCBI Taxonomy" id="1076179"/>
    <lineage>
        <taxon>unclassified sequences</taxon>
        <taxon>metagenomes</taxon>
        <taxon>ecological metagenomes</taxon>
    </lineage>
</organism>
<sequence>MLVLTCILMQAQTFELTGEFRFRPEFRNGYKQLPDSNSDAAYFVSQRNRIGLHYTSDKYESQFTIQEGRVWGDQMFKSSKASVGVLEAWVNVKLCDSISLKMGRQPMLFSNQRFFSVNNWSQTGQMHDAAMLQLKSGRKKLFFAQAFNQKAENTFGTDYLNDAAEIKNNYKTLSFLRYEQKAGKFDFAAMAYADGFQDLNGEALYVRSTQGAEVKYAIKKLIFSGMGYFQTGHNISGSELAAWYAGAEAEYKTEKFSAKLGGEILSGNDISSEKYEQFIPQYASNHSFNGYMDYFTNYATCTSGTGLIDTYLKATYKYTKVHSVALDYHYFATQQATVTGGASIDQFLAHEVDLTWKMAFAKDFNVCVGYSILSGSATMELIQNRTAAGLSHWAYVMLELKPTFLKYVFEKK</sequence>
<accession>A0A644XLZ1</accession>
<reference evidence="2" key="1">
    <citation type="submission" date="2019-08" db="EMBL/GenBank/DDBJ databases">
        <authorList>
            <person name="Kucharzyk K."/>
            <person name="Murdoch R.W."/>
            <person name="Higgins S."/>
            <person name="Loffler F."/>
        </authorList>
    </citation>
    <scope>NUCLEOTIDE SEQUENCE</scope>
</reference>
<dbReference type="InterPro" id="IPR025388">
    <property type="entry name" value="Alginate_export_dom"/>
</dbReference>
<dbReference type="EMBL" id="VSSQ01002754">
    <property type="protein sequence ID" value="MPM17210.1"/>
    <property type="molecule type" value="Genomic_DNA"/>
</dbReference>
<protein>
    <recommendedName>
        <fullName evidence="1">Alginate export domain-containing protein</fullName>
    </recommendedName>
</protein>
<feature type="domain" description="Alginate export" evidence="1">
    <location>
        <begin position="17"/>
        <end position="371"/>
    </location>
</feature>
<name>A0A644XLZ1_9ZZZZ</name>
<proteinExistence type="predicted"/>
<dbReference type="Pfam" id="PF13372">
    <property type="entry name" value="Alginate_exp"/>
    <property type="match status" value="1"/>
</dbReference>
<gene>
    <name evidence="2" type="ORF">SDC9_63598</name>
</gene>
<evidence type="ECO:0000259" key="1">
    <source>
        <dbReference type="Pfam" id="PF13372"/>
    </source>
</evidence>
<evidence type="ECO:0000313" key="2">
    <source>
        <dbReference type="EMBL" id="MPM17210.1"/>
    </source>
</evidence>